<evidence type="ECO:0000313" key="2">
    <source>
        <dbReference type="Proteomes" id="UP001064489"/>
    </source>
</evidence>
<keyword evidence="2" id="KW-1185">Reference proteome</keyword>
<evidence type="ECO:0000313" key="1">
    <source>
        <dbReference type="EMBL" id="KAI9193915.1"/>
    </source>
</evidence>
<dbReference type="EMBL" id="JAJSOW010000003">
    <property type="protein sequence ID" value="KAI9193915.1"/>
    <property type="molecule type" value="Genomic_DNA"/>
</dbReference>
<dbReference type="Proteomes" id="UP001064489">
    <property type="component" value="Chromosome 1"/>
</dbReference>
<reference evidence="1" key="1">
    <citation type="journal article" date="2022" name="Plant J.">
        <title>Strategies of tolerance reflected in two North American maple genomes.</title>
        <authorList>
            <person name="McEvoy S.L."/>
            <person name="Sezen U.U."/>
            <person name="Trouern-Trend A."/>
            <person name="McMahon S.M."/>
            <person name="Schaberg P.G."/>
            <person name="Yang J."/>
            <person name="Wegrzyn J.L."/>
            <person name="Swenson N.G."/>
        </authorList>
    </citation>
    <scope>NUCLEOTIDE SEQUENCE</scope>
    <source>
        <strain evidence="1">91603</strain>
    </source>
</reference>
<name>A0AAD5NZ15_ACENE</name>
<sequence>MRFHSPSKARTTRGGLASKWREELIEKERRERSWRTHLVVKKRKPDFCTDNLDLSLKVIISCLGFPSICRSAAQKKAHR</sequence>
<reference evidence="1" key="2">
    <citation type="submission" date="2023-02" db="EMBL/GenBank/DDBJ databases">
        <authorList>
            <person name="Swenson N.G."/>
            <person name="Wegrzyn J.L."/>
            <person name="Mcevoy S.L."/>
        </authorList>
    </citation>
    <scope>NUCLEOTIDE SEQUENCE</scope>
    <source>
        <strain evidence="1">91603</strain>
        <tissue evidence="1">Leaf</tissue>
    </source>
</reference>
<dbReference type="AlphaFoldDB" id="A0AAD5NZ15"/>
<gene>
    <name evidence="1" type="ORF">LWI28_001286</name>
</gene>
<protein>
    <submittedName>
        <fullName evidence="1">Uncharacterized protein</fullName>
    </submittedName>
</protein>
<proteinExistence type="predicted"/>
<organism evidence="1 2">
    <name type="scientific">Acer negundo</name>
    <name type="common">Box elder</name>
    <dbReference type="NCBI Taxonomy" id="4023"/>
    <lineage>
        <taxon>Eukaryota</taxon>
        <taxon>Viridiplantae</taxon>
        <taxon>Streptophyta</taxon>
        <taxon>Embryophyta</taxon>
        <taxon>Tracheophyta</taxon>
        <taxon>Spermatophyta</taxon>
        <taxon>Magnoliopsida</taxon>
        <taxon>eudicotyledons</taxon>
        <taxon>Gunneridae</taxon>
        <taxon>Pentapetalae</taxon>
        <taxon>rosids</taxon>
        <taxon>malvids</taxon>
        <taxon>Sapindales</taxon>
        <taxon>Sapindaceae</taxon>
        <taxon>Hippocastanoideae</taxon>
        <taxon>Acereae</taxon>
        <taxon>Acer</taxon>
    </lineage>
</organism>
<accession>A0AAD5NZ15</accession>
<comment type="caution">
    <text evidence="1">The sequence shown here is derived from an EMBL/GenBank/DDBJ whole genome shotgun (WGS) entry which is preliminary data.</text>
</comment>